<accession>A0A8H4AMQ2</accession>
<dbReference type="AlphaFoldDB" id="A0A8H4AMQ2"/>
<proteinExistence type="predicted"/>
<evidence type="ECO:0000313" key="2">
    <source>
        <dbReference type="Proteomes" id="UP000439903"/>
    </source>
</evidence>
<organism evidence="1 2">
    <name type="scientific">Gigaspora margarita</name>
    <dbReference type="NCBI Taxonomy" id="4874"/>
    <lineage>
        <taxon>Eukaryota</taxon>
        <taxon>Fungi</taxon>
        <taxon>Fungi incertae sedis</taxon>
        <taxon>Mucoromycota</taxon>
        <taxon>Glomeromycotina</taxon>
        <taxon>Glomeromycetes</taxon>
        <taxon>Diversisporales</taxon>
        <taxon>Gigasporaceae</taxon>
        <taxon>Gigaspora</taxon>
    </lineage>
</organism>
<comment type="caution">
    <text evidence="1">The sequence shown here is derived from an EMBL/GenBank/DDBJ whole genome shotgun (WGS) entry which is preliminary data.</text>
</comment>
<keyword evidence="2" id="KW-1185">Reference proteome</keyword>
<evidence type="ECO:0000313" key="1">
    <source>
        <dbReference type="EMBL" id="KAF0514301.1"/>
    </source>
</evidence>
<dbReference type="Proteomes" id="UP000439903">
    <property type="component" value="Unassembled WGS sequence"/>
</dbReference>
<sequence length="105" mass="12288">MMIYRGKVHNRKEGIKEESKKYKGSEQGLALFYNMIYHKSSYILLVEASAWAAGVTTLYKRGRLNIYELKNAARNLNPDLLSRTTDKHYSDWIIFVQCRQTIPDK</sequence>
<name>A0A8H4AMQ2_GIGMA</name>
<dbReference type="EMBL" id="WTPW01000411">
    <property type="protein sequence ID" value="KAF0514301.1"/>
    <property type="molecule type" value="Genomic_DNA"/>
</dbReference>
<gene>
    <name evidence="1" type="ORF">F8M41_017667</name>
</gene>
<reference evidence="1 2" key="1">
    <citation type="journal article" date="2019" name="Environ. Microbiol.">
        <title>At the nexus of three kingdoms: the genome of the mycorrhizal fungus Gigaspora margarita provides insights into plant, endobacterial and fungal interactions.</title>
        <authorList>
            <person name="Venice F."/>
            <person name="Ghignone S."/>
            <person name="Salvioli di Fossalunga A."/>
            <person name="Amselem J."/>
            <person name="Novero M."/>
            <person name="Xianan X."/>
            <person name="Sedzielewska Toro K."/>
            <person name="Morin E."/>
            <person name="Lipzen A."/>
            <person name="Grigoriev I.V."/>
            <person name="Henrissat B."/>
            <person name="Martin F.M."/>
            <person name="Bonfante P."/>
        </authorList>
    </citation>
    <scope>NUCLEOTIDE SEQUENCE [LARGE SCALE GENOMIC DNA]</scope>
    <source>
        <strain evidence="1 2">BEG34</strain>
    </source>
</reference>
<protein>
    <submittedName>
        <fullName evidence="1">Uncharacterized protein</fullName>
    </submittedName>
</protein>